<evidence type="ECO:0000313" key="1">
    <source>
        <dbReference type="EMBL" id="QDH87482.1"/>
    </source>
</evidence>
<gene>
    <name evidence="1" type="ORF">H4Rhizo43484_000003</name>
</gene>
<protein>
    <submittedName>
        <fullName evidence="1">Uncharacterized protein</fullName>
    </submittedName>
</protein>
<organism evidence="1">
    <name type="scientific">Leviviridae sp</name>
    <dbReference type="NCBI Taxonomy" id="2027243"/>
    <lineage>
        <taxon>Viruses</taxon>
        <taxon>Riboviria</taxon>
        <taxon>Orthornavirae</taxon>
        <taxon>Lenarviricota</taxon>
        <taxon>Leviviricetes</taxon>
        <taxon>Norzivirales</taxon>
        <taxon>Fiersviridae</taxon>
    </lineage>
</organism>
<accession>A0A514D1K2</accession>
<reference evidence="1" key="1">
    <citation type="submission" date="2019-05" db="EMBL/GenBank/DDBJ databases">
        <title>Metatranscriptomic reconstruction reveals RNA viruses with the potential to shape carbon cycling in soil.</title>
        <authorList>
            <person name="Starr E.P."/>
            <person name="Nuccio E."/>
            <person name="Pett-Ridge J."/>
            <person name="Banfield J.F."/>
            <person name="Firestone M.K."/>
        </authorList>
    </citation>
    <scope>NUCLEOTIDE SEQUENCE</scope>
    <source>
        <strain evidence="1">H4_Rhizo_43_scaffold_484</strain>
    </source>
</reference>
<dbReference type="EMBL" id="MN033400">
    <property type="protein sequence ID" value="QDH87482.1"/>
    <property type="molecule type" value="Genomic_RNA"/>
</dbReference>
<sequence length="120" mass="12656">MAFSDPQSVTISGSAISLPRVSTGQGSSDYLSSDGLVKLSAASAYGRRTRRTLRLDHSKVTADPFIPAQNTKVSMSNYIVFDTPVAGYSNAEALAVYQGFKSLFTASTDALIVKLLGGES</sequence>
<name>A0A514D1K2_9VIRU</name>
<proteinExistence type="predicted"/>